<name>A0A173GEX0_9CAUD</name>
<keyword evidence="2" id="KW-1185">Reference proteome</keyword>
<evidence type="ECO:0000313" key="2">
    <source>
        <dbReference type="Proteomes" id="UP000222079"/>
    </source>
</evidence>
<proteinExistence type="predicted"/>
<sequence length="285" mass="31601">MKVLTLSEFAEFLNTTSGTDQLQFAVIPGQVMTGDNNITIFAKREQGVNYLLEHTYSKPVNVVEITDPKVSAVITAACQDDEADCVLAFNMKFDSIAELIPAHELSVKESISVFASKLVEKLAVTTPVVCRAIDTTTLVPRNGLDLVLSAAHCINLSLIAYQWEGETVVVIGKGFKEEVVLDLVRFDAEKRHAFFSGIVAGKPIYQRVVIDEVMFKGDRAFLKWVSCNNVDASKGGSLWWVRHMGVSLHDESNSLTLKNPHISIRGQLDKIPDEYDFVNNRNVIL</sequence>
<gene>
    <name evidence="1" type="ORF">RAY_188</name>
</gene>
<dbReference type="Proteomes" id="UP000222079">
    <property type="component" value="Segment"/>
</dbReference>
<accession>A0A173GEX0</accession>
<protein>
    <submittedName>
        <fullName evidence="1">Uncharacterized protein</fullName>
    </submittedName>
</protein>
<reference evidence="1 2" key="1">
    <citation type="submission" date="2016-03" db="EMBL/GenBank/DDBJ databases">
        <authorList>
            <person name="Sharma R."/>
            <person name="Esplin I.N.D."/>
            <person name="Berg J.A."/>
            <person name="Jensen G.L."/>
            <person name="Keele B.R."/>
            <person name="Ward M.E.H."/>
            <person name="Breakwell D.P."/>
            <person name="Hope S."/>
            <person name="Grose J.H."/>
        </authorList>
    </citation>
    <scope>NUCLEOTIDE SEQUENCE [LARGE SCALE GENOMIC DNA]</scope>
</reference>
<evidence type="ECO:0000313" key="1">
    <source>
        <dbReference type="EMBL" id="ANH51969.1"/>
    </source>
</evidence>
<organism evidence="1 2">
    <name type="scientific">Erwinia phage vB_EamM_RAY</name>
    <dbReference type="NCBI Taxonomy" id="1815987"/>
    <lineage>
        <taxon>Viruses</taxon>
        <taxon>Duplodnaviria</taxon>
        <taxon>Heunggongvirae</taxon>
        <taxon>Uroviricota</taxon>
        <taxon>Caudoviricetes</taxon>
        <taxon>Chimalliviridae</taxon>
        <taxon>Agricanvirus</taxon>
        <taxon>Agricanvirus ray</taxon>
    </lineage>
</organism>
<dbReference type="EMBL" id="KU886224">
    <property type="protein sequence ID" value="ANH51969.1"/>
    <property type="molecule type" value="Genomic_DNA"/>
</dbReference>